<evidence type="ECO:0000256" key="4">
    <source>
        <dbReference type="ARBA" id="ARBA00023004"/>
    </source>
</evidence>
<dbReference type="InterPro" id="IPR013785">
    <property type="entry name" value="Aldolase_TIM"/>
</dbReference>
<evidence type="ECO:0000256" key="3">
    <source>
        <dbReference type="ARBA" id="ARBA00022723"/>
    </source>
</evidence>
<gene>
    <name evidence="7" type="ordered locus">Despr_1283</name>
</gene>
<comment type="cofactor">
    <cofactor evidence="1">
        <name>[4Fe-4S] cluster</name>
        <dbReference type="ChEBI" id="CHEBI:49883"/>
    </cofactor>
</comment>
<dbReference type="CDD" id="cd01335">
    <property type="entry name" value="Radical_SAM"/>
    <property type="match status" value="1"/>
</dbReference>
<dbReference type="PROSITE" id="PS51918">
    <property type="entry name" value="RADICAL_SAM"/>
    <property type="match status" value="1"/>
</dbReference>
<dbReference type="AlphaFoldDB" id="A0A7U3YL84"/>
<feature type="domain" description="Radical SAM core" evidence="6">
    <location>
        <begin position="10"/>
        <end position="235"/>
    </location>
</feature>
<dbReference type="Pfam" id="PF04055">
    <property type="entry name" value="Radical_SAM"/>
    <property type="match status" value="1"/>
</dbReference>
<dbReference type="InterPro" id="IPR050377">
    <property type="entry name" value="Radical_SAM_PqqE_MftC-like"/>
</dbReference>
<dbReference type="Pfam" id="PF13186">
    <property type="entry name" value="SPASM"/>
    <property type="match status" value="1"/>
</dbReference>
<keyword evidence="8" id="KW-1185">Reference proteome</keyword>
<keyword evidence="4" id="KW-0408">Iron</keyword>
<dbReference type="PANTHER" id="PTHR11228:SF7">
    <property type="entry name" value="PQQA PEPTIDE CYCLASE"/>
    <property type="match status" value="1"/>
</dbReference>
<dbReference type="InterPro" id="IPR058240">
    <property type="entry name" value="rSAM_sf"/>
</dbReference>
<accession>A0A7U3YL84</accession>
<dbReference type="PANTHER" id="PTHR11228">
    <property type="entry name" value="RADICAL SAM DOMAIN PROTEIN"/>
    <property type="match status" value="1"/>
</dbReference>
<dbReference type="KEGG" id="dpr:Despr_1283"/>
<evidence type="ECO:0000259" key="6">
    <source>
        <dbReference type="PROSITE" id="PS51918"/>
    </source>
</evidence>
<keyword evidence="2" id="KW-0949">S-adenosyl-L-methionine</keyword>
<evidence type="ECO:0000256" key="2">
    <source>
        <dbReference type="ARBA" id="ARBA00022691"/>
    </source>
</evidence>
<organism evidence="7 8">
    <name type="scientific">Desulfobulbus propionicus (strain ATCC 33891 / DSM 2032 / VKM B-1956 / 1pr3)</name>
    <dbReference type="NCBI Taxonomy" id="577650"/>
    <lineage>
        <taxon>Bacteria</taxon>
        <taxon>Pseudomonadati</taxon>
        <taxon>Thermodesulfobacteriota</taxon>
        <taxon>Desulfobulbia</taxon>
        <taxon>Desulfobulbales</taxon>
        <taxon>Desulfobulbaceae</taxon>
        <taxon>Desulfobulbus</taxon>
    </lineage>
</organism>
<evidence type="ECO:0000256" key="1">
    <source>
        <dbReference type="ARBA" id="ARBA00001966"/>
    </source>
</evidence>
<sequence length="355" mass="40280">MYRGWPFSCLPRLEWLQIEISSDCTANCFYCPRTVYKDRWLTQHMEESLFRRLLPAFKKIRFVHLQGWGDPFTHPQFFDFARLAKHAGCQVGTTTNGMLLNERICEQLVEERIDTVGFSLAGTGAENDHYRQGTRLEKVLSVIEDIHRAKQRTGADRPHLHIAYLLLKSGIAYLDRLPDLLRNRGIAQVVISTLDAVGSPLLANETFSPEDRLEMDEVRQHLEEVVDAGRKVGLTIYYRLPANPKKQEGDRQYIEDESFIPIPEPQMCSENVQCAAFIGVTGNVSPCVFVNLPITAPPPDPADSIAHPYRPVVFGTIANARFEKIWHSQPYASFRKAHHSGAIPAACELCTKFSR</sequence>
<dbReference type="SUPFAM" id="SSF102114">
    <property type="entry name" value="Radical SAM enzymes"/>
    <property type="match status" value="1"/>
</dbReference>
<evidence type="ECO:0000256" key="5">
    <source>
        <dbReference type="ARBA" id="ARBA00023014"/>
    </source>
</evidence>
<dbReference type="Gene3D" id="3.20.20.70">
    <property type="entry name" value="Aldolase class I"/>
    <property type="match status" value="1"/>
</dbReference>
<reference evidence="7 8" key="1">
    <citation type="journal article" date="2011" name="Stand. Genomic Sci.">
        <title>Complete genome sequence of Desulfobulbus propionicus type strain (1pr3).</title>
        <authorList>
            <person name="Pagani I."/>
            <person name="Lapidus A."/>
            <person name="Nolan M."/>
            <person name="Lucas S."/>
            <person name="Hammon N."/>
            <person name="Deshpande S."/>
            <person name="Cheng J.F."/>
            <person name="Chertkov O."/>
            <person name="Davenport K."/>
            <person name="Tapia R."/>
            <person name="Han C."/>
            <person name="Goodwin L."/>
            <person name="Pitluck S."/>
            <person name="Liolios K."/>
            <person name="Mavromatis K."/>
            <person name="Ivanova N."/>
            <person name="Mikhailova N."/>
            <person name="Pati A."/>
            <person name="Chen A."/>
            <person name="Palaniappan K."/>
            <person name="Land M."/>
            <person name="Hauser L."/>
            <person name="Chang Y.J."/>
            <person name="Jeffries C.D."/>
            <person name="Detter J.C."/>
            <person name="Brambilla E."/>
            <person name="Kannan K.P."/>
            <person name="Djao O.D."/>
            <person name="Rohde M."/>
            <person name="Pukall R."/>
            <person name="Spring S."/>
            <person name="Goker M."/>
            <person name="Sikorski J."/>
            <person name="Woyke T."/>
            <person name="Bristow J."/>
            <person name="Eisen J.A."/>
            <person name="Markowitz V."/>
            <person name="Hugenholtz P."/>
            <person name="Kyrpides N.C."/>
            <person name="Klenk H.P."/>
        </authorList>
    </citation>
    <scope>NUCLEOTIDE SEQUENCE [LARGE SCALE GENOMIC DNA]</scope>
    <source>
        <strain evidence="8">ATCC 33891 / DSM 2032 / 1pr3</strain>
    </source>
</reference>
<dbReference type="EMBL" id="CP002364">
    <property type="protein sequence ID" value="ADW17447.1"/>
    <property type="molecule type" value="Genomic_DNA"/>
</dbReference>
<dbReference type="GO" id="GO:0046872">
    <property type="term" value="F:metal ion binding"/>
    <property type="evidence" value="ECO:0007669"/>
    <property type="project" value="UniProtKB-KW"/>
</dbReference>
<dbReference type="Proteomes" id="UP000006365">
    <property type="component" value="Chromosome"/>
</dbReference>
<dbReference type="InterPro" id="IPR023885">
    <property type="entry name" value="4Fe4S-binding_SPASM_dom"/>
</dbReference>
<dbReference type="RefSeq" id="WP_015723989.1">
    <property type="nucleotide sequence ID" value="NC_014972.1"/>
</dbReference>
<keyword evidence="3" id="KW-0479">Metal-binding</keyword>
<keyword evidence="5" id="KW-0411">Iron-sulfur</keyword>
<dbReference type="SFLD" id="SFLDS00029">
    <property type="entry name" value="Radical_SAM"/>
    <property type="match status" value="1"/>
</dbReference>
<dbReference type="GO" id="GO:0003824">
    <property type="term" value="F:catalytic activity"/>
    <property type="evidence" value="ECO:0007669"/>
    <property type="project" value="InterPro"/>
</dbReference>
<name>A0A7U3YL84_DESPD</name>
<protein>
    <submittedName>
        <fullName evidence="7">Radical SAM domain protein</fullName>
    </submittedName>
</protein>
<dbReference type="InterPro" id="IPR007197">
    <property type="entry name" value="rSAM"/>
</dbReference>
<evidence type="ECO:0000313" key="7">
    <source>
        <dbReference type="EMBL" id="ADW17447.1"/>
    </source>
</evidence>
<evidence type="ECO:0000313" key="8">
    <source>
        <dbReference type="Proteomes" id="UP000006365"/>
    </source>
</evidence>
<proteinExistence type="predicted"/>
<dbReference type="GO" id="GO:0051536">
    <property type="term" value="F:iron-sulfur cluster binding"/>
    <property type="evidence" value="ECO:0007669"/>
    <property type="project" value="UniProtKB-KW"/>
</dbReference>
<dbReference type="SFLD" id="SFLDG01067">
    <property type="entry name" value="SPASM/twitch_domain_containing"/>
    <property type="match status" value="1"/>
</dbReference>